<dbReference type="InterPro" id="IPR005039">
    <property type="entry name" value="Ant_C"/>
</dbReference>
<dbReference type="SMART" id="SM01040">
    <property type="entry name" value="Bro-N"/>
    <property type="match status" value="1"/>
</dbReference>
<organism evidence="2 3">
    <name type="scientific">Eubacterium multiforme</name>
    <dbReference type="NCBI Taxonomy" id="83339"/>
    <lineage>
        <taxon>Bacteria</taxon>
        <taxon>Bacillati</taxon>
        <taxon>Bacillota</taxon>
        <taxon>Clostridia</taxon>
        <taxon>Eubacteriales</taxon>
        <taxon>Eubacteriaceae</taxon>
        <taxon>Eubacterium</taxon>
    </lineage>
</organism>
<dbReference type="RefSeq" id="WP_307487442.1">
    <property type="nucleotide sequence ID" value="NZ_JAUSUF010000012.1"/>
</dbReference>
<accession>A0ABT9UWL6</accession>
<evidence type="ECO:0000313" key="3">
    <source>
        <dbReference type="Proteomes" id="UP001228504"/>
    </source>
</evidence>
<evidence type="ECO:0000259" key="1">
    <source>
        <dbReference type="PROSITE" id="PS51750"/>
    </source>
</evidence>
<protein>
    <submittedName>
        <fullName evidence="2">Prophage antirepressor-like protein</fullName>
    </submittedName>
</protein>
<sequence length="253" mass="29505">MNDLPIIEEQKVLGKDFKVYGTKDNLLFLAKDVASWIEHSKVSMMLNSIDEEEKLRETIFTSGQNREMWFLTEDGVYEVLMQSRKPIAKQFKKEVKKIIKQIRTTGGAVRNEEEFIKNYFPSFSEEVKQAMVLDLKHQNEKIKKELEEKDRFINQIAVSENSLKVEEVAQLASKEGIKIGRNKLWNKLREWGLIKQSSKYDPKQKYIDSGYFEVVEGVKETYKGVFTYKTTKVTGKGQVYIINKLVKESKLDV</sequence>
<dbReference type="PROSITE" id="PS51750">
    <property type="entry name" value="BRO_N"/>
    <property type="match status" value="1"/>
</dbReference>
<keyword evidence="3" id="KW-1185">Reference proteome</keyword>
<feature type="domain" description="Bro-N" evidence="1">
    <location>
        <begin position="10"/>
        <end position="106"/>
    </location>
</feature>
<dbReference type="Pfam" id="PF03374">
    <property type="entry name" value="ANT"/>
    <property type="match status" value="1"/>
</dbReference>
<dbReference type="Pfam" id="PF02498">
    <property type="entry name" value="Bro-N"/>
    <property type="match status" value="1"/>
</dbReference>
<comment type="caution">
    <text evidence="2">The sequence shown here is derived from an EMBL/GenBank/DDBJ whole genome shotgun (WGS) entry which is preliminary data.</text>
</comment>
<reference evidence="2 3" key="1">
    <citation type="submission" date="2023-07" db="EMBL/GenBank/DDBJ databases">
        <title>Genomic Encyclopedia of Type Strains, Phase IV (KMG-IV): sequencing the most valuable type-strain genomes for metagenomic binning, comparative biology and taxonomic classification.</title>
        <authorList>
            <person name="Goeker M."/>
        </authorList>
    </citation>
    <scope>NUCLEOTIDE SEQUENCE [LARGE SCALE GENOMIC DNA]</scope>
    <source>
        <strain evidence="2 3">DSM 20694</strain>
    </source>
</reference>
<name>A0ABT9UWL6_9FIRM</name>
<dbReference type="EMBL" id="JAUSUF010000012">
    <property type="protein sequence ID" value="MDQ0150709.1"/>
    <property type="molecule type" value="Genomic_DNA"/>
</dbReference>
<dbReference type="Proteomes" id="UP001228504">
    <property type="component" value="Unassembled WGS sequence"/>
</dbReference>
<evidence type="ECO:0000313" key="2">
    <source>
        <dbReference type="EMBL" id="MDQ0150709.1"/>
    </source>
</evidence>
<gene>
    <name evidence="2" type="ORF">J2S18_002679</name>
</gene>
<proteinExistence type="predicted"/>
<dbReference type="InterPro" id="IPR003497">
    <property type="entry name" value="BRO_N_domain"/>
</dbReference>